<evidence type="ECO:0000313" key="8">
    <source>
        <dbReference type="Proteomes" id="UP001139410"/>
    </source>
</evidence>
<evidence type="ECO:0000313" key="7">
    <source>
        <dbReference type="EMBL" id="MCF2515778.1"/>
    </source>
</evidence>
<dbReference type="SUPFAM" id="SSF111369">
    <property type="entry name" value="HlyD-like secretion proteins"/>
    <property type="match status" value="3"/>
</dbReference>
<dbReference type="Gene3D" id="1.10.287.470">
    <property type="entry name" value="Helix hairpin bin"/>
    <property type="match status" value="1"/>
</dbReference>
<evidence type="ECO:0000259" key="5">
    <source>
        <dbReference type="Pfam" id="PF25917"/>
    </source>
</evidence>
<keyword evidence="1" id="KW-0175">Coiled coil</keyword>
<feature type="domain" description="CusB-like beta-barrel" evidence="6">
    <location>
        <begin position="296"/>
        <end position="338"/>
    </location>
</feature>
<gene>
    <name evidence="7" type="ORF">LVY65_11995</name>
</gene>
<organism evidence="7 8">
    <name type="scientific">Sphingomonas cremea</name>
    <dbReference type="NCBI Taxonomy" id="2904799"/>
    <lineage>
        <taxon>Bacteria</taxon>
        <taxon>Pseudomonadati</taxon>
        <taxon>Pseudomonadota</taxon>
        <taxon>Alphaproteobacteria</taxon>
        <taxon>Sphingomonadales</taxon>
        <taxon>Sphingomonadaceae</taxon>
        <taxon>Sphingomonas</taxon>
    </lineage>
</organism>
<dbReference type="PANTHER" id="PTHR30386">
    <property type="entry name" value="MEMBRANE FUSION SUBUNIT OF EMRAB-TOLC MULTIDRUG EFFLUX PUMP"/>
    <property type="match status" value="1"/>
</dbReference>
<accession>A0A9X1QPT2</accession>
<dbReference type="Pfam" id="PF25876">
    <property type="entry name" value="HH_MFP_RND"/>
    <property type="match status" value="1"/>
</dbReference>
<feature type="compositionally biased region" description="Polar residues" evidence="2">
    <location>
        <begin position="24"/>
        <end position="38"/>
    </location>
</feature>
<feature type="region of interest" description="Disordered" evidence="2">
    <location>
        <begin position="1"/>
        <end position="46"/>
    </location>
</feature>
<dbReference type="Proteomes" id="UP001139410">
    <property type="component" value="Unassembled WGS sequence"/>
</dbReference>
<feature type="domain" description="Multidrug resistance protein MdtA-like barrel-sandwich hybrid" evidence="5">
    <location>
        <begin position="97"/>
        <end position="291"/>
    </location>
</feature>
<evidence type="ECO:0000259" key="6">
    <source>
        <dbReference type="Pfam" id="PF25954"/>
    </source>
</evidence>
<feature type="domain" description="Multidrug resistance protein MdtA-like alpha-helical hairpin" evidence="4">
    <location>
        <begin position="165"/>
        <end position="221"/>
    </location>
</feature>
<dbReference type="InterPro" id="IPR050739">
    <property type="entry name" value="MFP"/>
</dbReference>
<feature type="coiled-coil region" evidence="1">
    <location>
        <begin position="201"/>
        <end position="228"/>
    </location>
</feature>
<name>A0A9X1QPT2_9SPHN</name>
<dbReference type="PRINTS" id="PR01490">
    <property type="entry name" value="RTXTOXIND"/>
</dbReference>
<feature type="compositionally biased region" description="Polar residues" evidence="2">
    <location>
        <begin position="1"/>
        <end position="16"/>
    </location>
</feature>
<dbReference type="Pfam" id="PF25917">
    <property type="entry name" value="BSH_RND"/>
    <property type="match status" value="1"/>
</dbReference>
<evidence type="ECO:0000256" key="2">
    <source>
        <dbReference type="SAM" id="MobiDB-lite"/>
    </source>
</evidence>
<dbReference type="PANTHER" id="PTHR30386:SF24">
    <property type="entry name" value="MULTIDRUG RESISTANCE EFFLUX PUMP"/>
    <property type="match status" value="1"/>
</dbReference>
<dbReference type="InterPro" id="IPR058624">
    <property type="entry name" value="MdtA-like_HH"/>
</dbReference>
<dbReference type="InterPro" id="IPR058625">
    <property type="entry name" value="MdtA-like_BSH"/>
</dbReference>
<evidence type="ECO:0000259" key="4">
    <source>
        <dbReference type="Pfam" id="PF25876"/>
    </source>
</evidence>
<keyword evidence="3" id="KW-0812">Transmembrane</keyword>
<dbReference type="Gene3D" id="2.40.30.170">
    <property type="match status" value="1"/>
</dbReference>
<comment type="caution">
    <text evidence="7">The sequence shown here is derived from an EMBL/GenBank/DDBJ whole genome shotgun (WGS) entry which is preliminary data.</text>
</comment>
<keyword evidence="8" id="KW-1185">Reference proteome</keyword>
<evidence type="ECO:0000256" key="1">
    <source>
        <dbReference type="SAM" id="Coils"/>
    </source>
</evidence>
<keyword evidence="3" id="KW-0472">Membrane</keyword>
<dbReference type="Pfam" id="PF25954">
    <property type="entry name" value="Beta-barrel_RND_2"/>
    <property type="match status" value="1"/>
</dbReference>
<dbReference type="EMBL" id="JAKFGM010000003">
    <property type="protein sequence ID" value="MCF2515778.1"/>
    <property type="molecule type" value="Genomic_DNA"/>
</dbReference>
<proteinExistence type="predicted"/>
<sequence length="391" mass="41876">MTSADNPNASTLSSEAAQAERKATSPTTIPSEPVSQSDAVAEPARWNPPARSFPTSAAIVLLIAAAIVTILYAWQLPPFGGRYEQTDNAYVRGQTTVISPQVPGYVAQVLVKDFENVKAGQVLVRIEDSIYNAKVAQARANVLTQVASLDNSAQAQRSKQASELSQEAGIANAQAQLLKVQADTRRINSLIAHGWVSQADLDRQVAALRAAEAQLREARAAREIGRQDVRTVIVGRTGLSANVEAAKAQVRLAEVDLDHTVIRAPKAGQLSEVGVRQGQYVTAGTQLMYLVPKNYWVTANFKEAQTRKMRVGQAAYFTVDALGGARLNGHLESLAPAAGSEFAVLRPDNATGNFVKVAQRIAARIQIDPGQPLAGKLRPGMSVVARVETDR</sequence>
<dbReference type="RefSeq" id="WP_235068487.1">
    <property type="nucleotide sequence ID" value="NZ_JAKFGM010000003.1"/>
</dbReference>
<keyword evidence="3" id="KW-1133">Transmembrane helix</keyword>
<dbReference type="AlphaFoldDB" id="A0A9X1QPT2"/>
<reference evidence="7" key="1">
    <citation type="submission" date="2022-01" db="EMBL/GenBank/DDBJ databases">
        <authorList>
            <person name="Jo J.-H."/>
            <person name="Im W.-T."/>
        </authorList>
    </citation>
    <scope>NUCLEOTIDE SEQUENCE</scope>
    <source>
        <strain evidence="7">G124</strain>
    </source>
</reference>
<dbReference type="InterPro" id="IPR058792">
    <property type="entry name" value="Beta-barrel_RND_2"/>
</dbReference>
<evidence type="ECO:0000256" key="3">
    <source>
        <dbReference type="SAM" id="Phobius"/>
    </source>
</evidence>
<dbReference type="Gene3D" id="2.40.50.100">
    <property type="match status" value="1"/>
</dbReference>
<feature type="transmembrane region" description="Helical" evidence="3">
    <location>
        <begin position="53"/>
        <end position="74"/>
    </location>
</feature>
<protein>
    <submittedName>
        <fullName evidence="7">HlyD family secretion protein</fullName>
    </submittedName>
</protein>